<accession>A0A167FE87</accession>
<reference evidence="1 2" key="1">
    <citation type="submission" date="2016-02" db="EMBL/GenBank/DDBJ databases">
        <title>Paenibacillus sp. LPB0068, isolated from Crassostrea gigas.</title>
        <authorList>
            <person name="Shin S.-K."/>
            <person name="Yi H."/>
        </authorList>
    </citation>
    <scope>NUCLEOTIDE SEQUENCE [LARGE SCALE GENOMIC DNA]</scope>
    <source>
        <strain evidence="1 2">LPB0068</strain>
    </source>
</reference>
<dbReference type="KEGG" id="pcx:LPB68_00185"/>
<sequence>MKKIALITILILLITLALVIVINLYPKEINLNAQGVKYRLGIEHKKTEKLVNVNIEGKLYKSISGKRRFTGTIDIEGEEIPVPVDQRKLNIIFTNDGWGVMSYHIFEFKENGGVAGTDIYQYGSIFINNDFNKVSILVSDQNQLNGNGGTAWGAENGQMITVPASSRLEAISVSNELMEQFLKGYKLE</sequence>
<dbReference type="EMBL" id="LSFN01000005">
    <property type="protein sequence ID" value="OAB76459.1"/>
    <property type="molecule type" value="Genomic_DNA"/>
</dbReference>
<gene>
    <name evidence="1" type="ORF">PNBC_03345</name>
</gene>
<keyword evidence="2" id="KW-1185">Reference proteome</keyword>
<proteinExistence type="predicted"/>
<evidence type="ECO:0000313" key="2">
    <source>
        <dbReference type="Proteomes" id="UP000077134"/>
    </source>
</evidence>
<dbReference type="OrthoDB" id="2971011at2"/>
<comment type="caution">
    <text evidence="1">The sequence shown here is derived from an EMBL/GenBank/DDBJ whole genome shotgun (WGS) entry which is preliminary data.</text>
</comment>
<evidence type="ECO:0000313" key="1">
    <source>
        <dbReference type="EMBL" id="OAB76459.1"/>
    </source>
</evidence>
<organism evidence="1 2">
    <name type="scientific">Paenibacillus crassostreae</name>
    <dbReference type="NCBI Taxonomy" id="1763538"/>
    <lineage>
        <taxon>Bacteria</taxon>
        <taxon>Bacillati</taxon>
        <taxon>Bacillota</taxon>
        <taxon>Bacilli</taxon>
        <taxon>Bacillales</taxon>
        <taxon>Paenibacillaceae</taxon>
        <taxon>Paenibacillus</taxon>
    </lineage>
</organism>
<dbReference type="RefSeq" id="WP_068655197.1">
    <property type="nucleotide sequence ID" value="NZ_CP017770.1"/>
</dbReference>
<name>A0A167FE87_9BACL</name>
<dbReference type="AlphaFoldDB" id="A0A167FE87"/>
<protein>
    <submittedName>
        <fullName evidence="1">Uncharacterized protein</fullName>
    </submittedName>
</protein>
<dbReference type="Proteomes" id="UP000077134">
    <property type="component" value="Unassembled WGS sequence"/>
</dbReference>